<keyword evidence="3" id="KW-1185">Reference proteome</keyword>
<organism evidence="2 3">
    <name type="scientific">Hypsizygus marmoreus</name>
    <name type="common">White beech mushroom</name>
    <name type="synonym">Agaricus marmoreus</name>
    <dbReference type="NCBI Taxonomy" id="39966"/>
    <lineage>
        <taxon>Eukaryota</taxon>
        <taxon>Fungi</taxon>
        <taxon>Dikarya</taxon>
        <taxon>Basidiomycota</taxon>
        <taxon>Agaricomycotina</taxon>
        <taxon>Agaricomycetes</taxon>
        <taxon>Agaricomycetidae</taxon>
        <taxon>Agaricales</taxon>
        <taxon>Tricholomatineae</taxon>
        <taxon>Lyophyllaceae</taxon>
        <taxon>Hypsizygus</taxon>
    </lineage>
</organism>
<evidence type="ECO:0000313" key="2">
    <source>
        <dbReference type="EMBL" id="RDB30251.1"/>
    </source>
</evidence>
<comment type="caution">
    <text evidence="2">The sequence shown here is derived from an EMBL/GenBank/DDBJ whole genome shotgun (WGS) entry which is preliminary data.</text>
</comment>
<reference evidence="2" key="1">
    <citation type="submission" date="2018-04" db="EMBL/GenBank/DDBJ databases">
        <title>Whole genome sequencing of Hypsizygus marmoreus.</title>
        <authorList>
            <person name="Choi I.-G."/>
            <person name="Min B."/>
            <person name="Kim J.-G."/>
            <person name="Kim S."/>
            <person name="Oh Y.-L."/>
            <person name="Kong W.-S."/>
            <person name="Park H."/>
            <person name="Jeong J."/>
            <person name="Song E.-S."/>
        </authorList>
    </citation>
    <scope>NUCLEOTIDE SEQUENCE [LARGE SCALE GENOMIC DNA]</scope>
    <source>
        <strain evidence="2">51987-8</strain>
    </source>
</reference>
<dbReference type="EMBL" id="LUEZ02000005">
    <property type="protein sequence ID" value="RDB30251.1"/>
    <property type="molecule type" value="Genomic_DNA"/>
</dbReference>
<dbReference type="InParanoid" id="A0A369K6L8"/>
<gene>
    <name evidence="2" type="ORF">Hypma_007305</name>
</gene>
<dbReference type="AlphaFoldDB" id="A0A369K6L8"/>
<proteinExistence type="predicted"/>
<protein>
    <submittedName>
        <fullName evidence="2">Uncharacterized protein</fullName>
    </submittedName>
</protein>
<evidence type="ECO:0000256" key="1">
    <source>
        <dbReference type="SAM" id="MobiDB-lite"/>
    </source>
</evidence>
<feature type="compositionally biased region" description="Polar residues" evidence="1">
    <location>
        <begin position="22"/>
        <end position="33"/>
    </location>
</feature>
<dbReference type="Proteomes" id="UP000076154">
    <property type="component" value="Unassembled WGS sequence"/>
</dbReference>
<feature type="region of interest" description="Disordered" evidence="1">
    <location>
        <begin position="1"/>
        <end position="97"/>
    </location>
</feature>
<feature type="compositionally biased region" description="Pro residues" evidence="1">
    <location>
        <begin position="52"/>
        <end position="64"/>
    </location>
</feature>
<evidence type="ECO:0000313" key="3">
    <source>
        <dbReference type="Proteomes" id="UP000076154"/>
    </source>
</evidence>
<name>A0A369K6L8_HYPMA</name>
<sequence length="126" mass="13970">MEETHLGRGTMDSTYKRVEWTPESSGYPTNTPAHSPYFLSSHPHQQWTLSPRSPPTFPSTPHPPLTRRRAAPATPPTASSSPRKMSPPTKRPVAPEIPPTVLLLEMLAQPVQYAPSDTHNTILRPC</sequence>
<accession>A0A369K6L8</accession>